<sequence>LLFRHLEEKHLSEGKSSSYHTWTTGAEGPFMERVTAVWKSIFSLDTPEQYQEAFQKLQNIKYPSATNNTPSKQ</sequence>
<dbReference type="EMBL" id="JASSZA010000002">
    <property type="protein sequence ID" value="KAK2116594.1"/>
    <property type="molecule type" value="Genomic_DNA"/>
</dbReference>
<name>A0ABQ9W4P5_SAGOE</name>
<organism evidence="2 3">
    <name type="scientific">Saguinus oedipus</name>
    <name type="common">Cotton-top tamarin</name>
    <name type="synonym">Oedipomidas oedipus</name>
    <dbReference type="NCBI Taxonomy" id="9490"/>
    <lineage>
        <taxon>Eukaryota</taxon>
        <taxon>Metazoa</taxon>
        <taxon>Chordata</taxon>
        <taxon>Craniata</taxon>
        <taxon>Vertebrata</taxon>
        <taxon>Euteleostomi</taxon>
        <taxon>Mammalia</taxon>
        <taxon>Eutheria</taxon>
        <taxon>Euarchontoglires</taxon>
        <taxon>Primates</taxon>
        <taxon>Haplorrhini</taxon>
        <taxon>Platyrrhini</taxon>
        <taxon>Cebidae</taxon>
        <taxon>Callitrichinae</taxon>
        <taxon>Saguinus</taxon>
    </lineage>
</organism>
<protein>
    <submittedName>
        <fullName evidence="2">Gem-associated protein 5</fullName>
    </submittedName>
</protein>
<gene>
    <name evidence="2" type="primary">GEMIN5_4</name>
    <name evidence="2" type="ORF">P7K49_003480</name>
</gene>
<dbReference type="InterPro" id="IPR056420">
    <property type="entry name" value="GEMI5_RBS"/>
</dbReference>
<evidence type="ECO:0000259" key="1">
    <source>
        <dbReference type="Pfam" id="PF23777"/>
    </source>
</evidence>
<feature type="non-terminal residue" evidence="2">
    <location>
        <position position="73"/>
    </location>
</feature>
<feature type="domain" description="Gem-associated protein 5 RBS" evidence="1">
    <location>
        <begin position="30"/>
        <end position="73"/>
    </location>
</feature>
<feature type="non-terminal residue" evidence="2">
    <location>
        <position position="1"/>
    </location>
</feature>
<dbReference type="Proteomes" id="UP001266305">
    <property type="component" value="Unassembled WGS sequence"/>
</dbReference>
<accession>A0ABQ9W4P5</accession>
<evidence type="ECO:0000313" key="2">
    <source>
        <dbReference type="EMBL" id="KAK2116594.1"/>
    </source>
</evidence>
<reference evidence="2 3" key="1">
    <citation type="submission" date="2023-05" db="EMBL/GenBank/DDBJ databases">
        <title>B98-5 Cell Line De Novo Hybrid Assembly: An Optical Mapping Approach.</title>
        <authorList>
            <person name="Kananen K."/>
            <person name="Auerbach J.A."/>
            <person name="Kautto E."/>
            <person name="Blachly J.S."/>
        </authorList>
    </citation>
    <scope>NUCLEOTIDE SEQUENCE [LARGE SCALE GENOMIC DNA]</scope>
    <source>
        <strain evidence="2">B95-8</strain>
        <tissue evidence="2">Cell line</tissue>
    </source>
</reference>
<proteinExistence type="predicted"/>
<evidence type="ECO:0000313" key="3">
    <source>
        <dbReference type="Proteomes" id="UP001266305"/>
    </source>
</evidence>
<keyword evidence="3" id="KW-1185">Reference proteome</keyword>
<comment type="caution">
    <text evidence="2">The sequence shown here is derived from an EMBL/GenBank/DDBJ whole genome shotgun (WGS) entry which is preliminary data.</text>
</comment>
<dbReference type="Pfam" id="PF23777">
    <property type="entry name" value="GEMI5_RBS"/>
    <property type="match status" value="1"/>
</dbReference>